<evidence type="ECO:0000313" key="2">
    <source>
        <dbReference type="EMBL" id="QDA59008.1"/>
    </source>
</evidence>
<organism evidence="2 3">
    <name type="scientific">Hymenobacter jejuensis</name>
    <dbReference type="NCBI Taxonomy" id="2502781"/>
    <lineage>
        <taxon>Bacteria</taxon>
        <taxon>Pseudomonadati</taxon>
        <taxon>Bacteroidota</taxon>
        <taxon>Cytophagia</taxon>
        <taxon>Cytophagales</taxon>
        <taxon>Hymenobacteraceae</taxon>
        <taxon>Hymenobacter</taxon>
    </lineage>
</organism>
<reference evidence="2 3" key="1">
    <citation type="submission" date="2019-06" db="EMBL/GenBank/DDBJ databases">
        <authorList>
            <person name="Srinivasan S."/>
        </authorList>
    </citation>
    <scope>NUCLEOTIDE SEQUENCE [LARGE SCALE GENOMIC DNA]</scope>
    <source>
        <strain evidence="2 3">17J68-5</strain>
    </source>
</reference>
<protein>
    <submittedName>
        <fullName evidence="2">Helix-turn-helix domain-containing protein</fullName>
    </submittedName>
</protein>
<dbReference type="RefSeq" id="WP_139514083.1">
    <property type="nucleotide sequence ID" value="NZ_CP040896.1"/>
</dbReference>
<dbReference type="Pfam" id="PF12728">
    <property type="entry name" value="HTH_17"/>
    <property type="match status" value="1"/>
</dbReference>
<dbReference type="InterPro" id="IPR041657">
    <property type="entry name" value="HTH_17"/>
</dbReference>
<accession>A0A5B7ZVH0</accession>
<evidence type="ECO:0000313" key="3">
    <source>
        <dbReference type="Proteomes" id="UP000305398"/>
    </source>
</evidence>
<name>A0A5B7ZVH0_9BACT</name>
<keyword evidence="3" id="KW-1185">Reference proteome</keyword>
<sequence length="94" mass="10364">MMLTLNPAELADLTNQIVAAVRHQLTAEAKQAAAVPAKNRLLKVAEAAERLQLAEKTVTKYLKDGTLRGRNLGTLEKPVWRVQELSVDEFIAGR</sequence>
<feature type="domain" description="Helix-turn-helix" evidence="1">
    <location>
        <begin position="41"/>
        <end position="93"/>
    </location>
</feature>
<dbReference type="KEGG" id="hyj:FHG12_02330"/>
<gene>
    <name evidence="2" type="ORF">FHG12_02330</name>
</gene>
<evidence type="ECO:0000259" key="1">
    <source>
        <dbReference type="Pfam" id="PF12728"/>
    </source>
</evidence>
<proteinExistence type="predicted"/>
<dbReference type="AlphaFoldDB" id="A0A5B7ZVH0"/>
<dbReference type="EMBL" id="CP040896">
    <property type="protein sequence ID" value="QDA59008.1"/>
    <property type="molecule type" value="Genomic_DNA"/>
</dbReference>
<dbReference type="Proteomes" id="UP000305398">
    <property type="component" value="Chromosome"/>
</dbReference>